<name>M7ASB8_CHEMY</name>
<organism evidence="1 2">
    <name type="scientific">Chelonia mydas</name>
    <name type="common">Green sea-turtle</name>
    <name type="synonym">Chelonia agassizi</name>
    <dbReference type="NCBI Taxonomy" id="8469"/>
    <lineage>
        <taxon>Eukaryota</taxon>
        <taxon>Metazoa</taxon>
        <taxon>Chordata</taxon>
        <taxon>Craniata</taxon>
        <taxon>Vertebrata</taxon>
        <taxon>Euteleostomi</taxon>
        <taxon>Archelosauria</taxon>
        <taxon>Testudinata</taxon>
        <taxon>Testudines</taxon>
        <taxon>Cryptodira</taxon>
        <taxon>Durocryptodira</taxon>
        <taxon>Americhelydia</taxon>
        <taxon>Chelonioidea</taxon>
        <taxon>Cheloniidae</taxon>
        <taxon>Chelonia</taxon>
    </lineage>
</organism>
<reference evidence="2" key="1">
    <citation type="journal article" date="2013" name="Nat. Genet.">
        <title>The draft genomes of soft-shell turtle and green sea turtle yield insights into the development and evolution of the turtle-specific body plan.</title>
        <authorList>
            <person name="Wang Z."/>
            <person name="Pascual-Anaya J."/>
            <person name="Zadissa A."/>
            <person name="Li W."/>
            <person name="Niimura Y."/>
            <person name="Huang Z."/>
            <person name="Li C."/>
            <person name="White S."/>
            <person name="Xiong Z."/>
            <person name="Fang D."/>
            <person name="Wang B."/>
            <person name="Ming Y."/>
            <person name="Chen Y."/>
            <person name="Zheng Y."/>
            <person name="Kuraku S."/>
            <person name="Pignatelli M."/>
            <person name="Herrero J."/>
            <person name="Beal K."/>
            <person name="Nozawa M."/>
            <person name="Li Q."/>
            <person name="Wang J."/>
            <person name="Zhang H."/>
            <person name="Yu L."/>
            <person name="Shigenobu S."/>
            <person name="Wang J."/>
            <person name="Liu J."/>
            <person name="Flicek P."/>
            <person name="Searle S."/>
            <person name="Wang J."/>
            <person name="Kuratani S."/>
            <person name="Yin Y."/>
            <person name="Aken B."/>
            <person name="Zhang G."/>
            <person name="Irie N."/>
        </authorList>
    </citation>
    <scope>NUCLEOTIDE SEQUENCE [LARGE SCALE GENOMIC DNA]</scope>
</reference>
<proteinExistence type="predicted"/>
<keyword evidence="2" id="KW-1185">Reference proteome</keyword>
<dbReference type="EMBL" id="KB568893">
    <property type="protein sequence ID" value="EMP27559.1"/>
    <property type="molecule type" value="Genomic_DNA"/>
</dbReference>
<dbReference type="AlphaFoldDB" id="M7ASB8"/>
<protein>
    <submittedName>
        <fullName evidence="1">Uncharacterized protein</fullName>
    </submittedName>
</protein>
<evidence type="ECO:0000313" key="1">
    <source>
        <dbReference type="EMBL" id="EMP27559.1"/>
    </source>
</evidence>
<sequence length="128" mass="14137">MLERLRSLQCLEERKESGSSRLSPALRKTNGLELRDKSPDKVGLSRVVEARGPFLNGPLYLKIETATRFFPMALSTPGKYTEFTSFAVHFSLCPRVHSIDPSVAGGAGVSFIAIRMDLGRLQSGKRRA</sequence>
<accession>M7ASB8</accession>
<evidence type="ECO:0000313" key="2">
    <source>
        <dbReference type="Proteomes" id="UP000031443"/>
    </source>
</evidence>
<gene>
    <name evidence="1" type="ORF">UY3_15343</name>
</gene>
<dbReference type="Proteomes" id="UP000031443">
    <property type="component" value="Unassembled WGS sequence"/>
</dbReference>